<dbReference type="SMART" id="SM00829">
    <property type="entry name" value="PKS_ER"/>
    <property type="match status" value="1"/>
</dbReference>
<dbReference type="Proteomes" id="UP001497383">
    <property type="component" value="Chromosome 4"/>
</dbReference>
<dbReference type="InterPro" id="IPR011032">
    <property type="entry name" value="GroES-like_sf"/>
</dbReference>
<dbReference type="RefSeq" id="XP_066830263.1">
    <property type="nucleotide sequence ID" value="XM_066973423.1"/>
</dbReference>
<evidence type="ECO:0000259" key="2">
    <source>
        <dbReference type="SMART" id="SM00829"/>
    </source>
</evidence>
<protein>
    <recommendedName>
        <fullName evidence="2">Enoyl reductase (ER) domain-containing protein</fullName>
    </recommendedName>
</protein>
<accession>A0ABP0ZLS6</accession>
<dbReference type="PANTHER" id="PTHR45348:SF2">
    <property type="entry name" value="ZINC-TYPE ALCOHOL DEHYDROGENASE-LIKE PROTEIN C2E1P3.01"/>
    <property type="match status" value="1"/>
</dbReference>
<dbReference type="EMBL" id="OZ022408">
    <property type="protein sequence ID" value="CAK9439101.1"/>
    <property type="molecule type" value="Genomic_DNA"/>
</dbReference>
<dbReference type="CDD" id="cd08249">
    <property type="entry name" value="enoyl_reductase_like"/>
    <property type="match status" value="1"/>
</dbReference>
<evidence type="ECO:0000313" key="4">
    <source>
        <dbReference type="Proteomes" id="UP001497383"/>
    </source>
</evidence>
<evidence type="ECO:0000256" key="1">
    <source>
        <dbReference type="SAM" id="MobiDB-lite"/>
    </source>
</evidence>
<dbReference type="SUPFAM" id="SSF50129">
    <property type="entry name" value="GroES-like"/>
    <property type="match status" value="1"/>
</dbReference>
<evidence type="ECO:0000313" key="3">
    <source>
        <dbReference type="EMBL" id="CAK9439101.1"/>
    </source>
</evidence>
<sequence length="427" mass="47572">MSATQVQVQSLKRSRSSYEPNSELKSEVSAKKTKSEPKRVNKSSTAKPQSRKSKDKQTITPPETPPVKPEVIESEVVSEIHFSASHQSILSITHFKEPLKIQTEYPIPELGPHEVLVHNKAIGLNPIDWKGKKFGFGIYHFPWINGRESSGKVVKLGTKVSGFQIGDKVVVSSTSYRDNRTSTFQQYTAIDSRLVWRLPQSFTYEDGATIGVGLVTAGILFYNSFGFKLEKEPPQQKGTILIWGGATIVGIYLAQLAKLYGLKVVSVASTKHESYLREIGVDVLVDRYLSDDEIEQQVAAASPEGIAYGIDCVSKETSLKVINLLDKNHKNLKSEADKLRKPLFAGIVGVPKEYPESVEPREVVIKRFHEDLEFGAKFIETTTSFLDQQLIRPARYKQYKGGLEIIDDALKDLEKIGGNGEKYVVSV</sequence>
<feature type="compositionally biased region" description="Polar residues" evidence="1">
    <location>
        <begin position="1"/>
        <end position="11"/>
    </location>
</feature>
<proteinExistence type="predicted"/>
<organism evidence="3 4">
    <name type="scientific">Lodderomyces beijingensis</name>
    <dbReference type="NCBI Taxonomy" id="1775926"/>
    <lineage>
        <taxon>Eukaryota</taxon>
        <taxon>Fungi</taxon>
        <taxon>Dikarya</taxon>
        <taxon>Ascomycota</taxon>
        <taxon>Saccharomycotina</taxon>
        <taxon>Pichiomycetes</taxon>
        <taxon>Debaryomycetaceae</taxon>
        <taxon>Candida/Lodderomyces clade</taxon>
        <taxon>Lodderomyces</taxon>
    </lineage>
</organism>
<gene>
    <name evidence="3" type="ORF">LODBEIA_P33250</name>
</gene>
<dbReference type="InterPro" id="IPR036291">
    <property type="entry name" value="NAD(P)-bd_dom_sf"/>
</dbReference>
<keyword evidence="4" id="KW-1185">Reference proteome</keyword>
<dbReference type="InterPro" id="IPR013154">
    <property type="entry name" value="ADH-like_N"/>
</dbReference>
<dbReference type="Pfam" id="PF08240">
    <property type="entry name" value="ADH_N"/>
    <property type="match status" value="1"/>
</dbReference>
<feature type="domain" description="Enoyl reductase (ER)" evidence="2">
    <location>
        <begin position="88"/>
        <end position="365"/>
    </location>
</feature>
<name>A0ABP0ZLS6_9ASCO</name>
<dbReference type="Gene3D" id="3.90.180.10">
    <property type="entry name" value="Medium-chain alcohol dehydrogenases, catalytic domain"/>
    <property type="match status" value="1"/>
</dbReference>
<dbReference type="InterPro" id="IPR020843">
    <property type="entry name" value="ER"/>
</dbReference>
<dbReference type="InterPro" id="IPR047122">
    <property type="entry name" value="Trans-enoyl_RdTase-like"/>
</dbReference>
<feature type="region of interest" description="Disordered" evidence="1">
    <location>
        <begin position="1"/>
        <end position="69"/>
    </location>
</feature>
<dbReference type="InterPro" id="IPR013149">
    <property type="entry name" value="ADH-like_C"/>
</dbReference>
<dbReference type="GeneID" id="92208521"/>
<feature type="compositionally biased region" description="Basic and acidic residues" evidence="1">
    <location>
        <begin position="22"/>
        <end position="39"/>
    </location>
</feature>
<dbReference type="SUPFAM" id="SSF51735">
    <property type="entry name" value="NAD(P)-binding Rossmann-fold domains"/>
    <property type="match status" value="1"/>
</dbReference>
<dbReference type="Pfam" id="PF00107">
    <property type="entry name" value="ADH_zinc_N"/>
    <property type="match status" value="1"/>
</dbReference>
<dbReference type="Gene3D" id="3.40.50.720">
    <property type="entry name" value="NAD(P)-binding Rossmann-like Domain"/>
    <property type="match status" value="1"/>
</dbReference>
<reference evidence="3 4" key="1">
    <citation type="submission" date="2024-03" db="EMBL/GenBank/DDBJ databases">
        <authorList>
            <person name="Brejova B."/>
        </authorList>
    </citation>
    <scope>NUCLEOTIDE SEQUENCE [LARGE SCALE GENOMIC DNA]</scope>
    <source>
        <strain evidence="3 4">CBS 14171</strain>
    </source>
</reference>
<dbReference type="PANTHER" id="PTHR45348">
    <property type="entry name" value="HYPOTHETICAL OXIDOREDUCTASE (EUROFUNG)"/>
    <property type="match status" value="1"/>
</dbReference>